<dbReference type="STRING" id="57664.SAMN05661003_11451"/>
<dbReference type="OrthoDB" id="6402073at2"/>
<evidence type="ECO:0000313" key="3">
    <source>
        <dbReference type="Proteomes" id="UP000243205"/>
    </source>
</evidence>
<name>A0A1G7DM84_9BACT</name>
<dbReference type="Pfam" id="PF13643">
    <property type="entry name" value="DUF4145"/>
    <property type="match status" value="1"/>
</dbReference>
<dbReference type="AlphaFoldDB" id="A0A1G7DM84"/>
<dbReference type="Proteomes" id="UP000243205">
    <property type="component" value="Unassembled WGS sequence"/>
</dbReference>
<evidence type="ECO:0000313" key="2">
    <source>
        <dbReference type="EMBL" id="SDE52608.1"/>
    </source>
</evidence>
<dbReference type="EMBL" id="FNAQ01000014">
    <property type="protein sequence ID" value="SDE52608.1"/>
    <property type="molecule type" value="Genomic_DNA"/>
</dbReference>
<sequence>MTETIRKVAYCPHCGNKAPQRLIHSQNYYEKSWSISDNSVDEHPWGTFVAVCETCGHILLYDNPLAQFEERQFHTGGLEFPTSGKLHKSVPKLIAAVYEEAFRIKSIAPNAFAVQIRRALEAVCDDRGEKKGTLQAKINKLTEKGEIPKVLSEASDVLRLLGNIGAHGINESVHQLQAFALDDFFKVIIDYVYVAPSKLEDFKSKMEKFQKQEELEGKSQEQA</sequence>
<dbReference type="RefSeq" id="WP_092079644.1">
    <property type="nucleotide sequence ID" value="NZ_FNAQ01000014.1"/>
</dbReference>
<dbReference type="InterPro" id="IPR025285">
    <property type="entry name" value="DUF4145"/>
</dbReference>
<accession>A0A1G7DM84</accession>
<keyword evidence="3" id="KW-1185">Reference proteome</keyword>
<protein>
    <recommendedName>
        <fullName evidence="1">DUF4145 domain-containing protein</fullName>
    </recommendedName>
</protein>
<gene>
    <name evidence="2" type="ORF">SAMN05661003_11451</name>
</gene>
<reference evidence="3" key="1">
    <citation type="submission" date="2016-10" db="EMBL/GenBank/DDBJ databases">
        <authorList>
            <person name="Varghese N."/>
            <person name="Submissions S."/>
        </authorList>
    </citation>
    <scope>NUCLEOTIDE SEQUENCE [LARGE SCALE GENOMIC DNA]</scope>
    <source>
        <strain evidence="3">DSM 8987</strain>
    </source>
</reference>
<feature type="domain" description="DUF4145" evidence="1">
    <location>
        <begin position="99"/>
        <end position="185"/>
    </location>
</feature>
<proteinExistence type="predicted"/>
<evidence type="ECO:0000259" key="1">
    <source>
        <dbReference type="Pfam" id="PF13643"/>
    </source>
</evidence>
<organism evidence="2 3">
    <name type="scientific">Desulfuromonas thiophila</name>
    <dbReference type="NCBI Taxonomy" id="57664"/>
    <lineage>
        <taxon>Bacteria</taxon>
        <taxon>Pseudomonadati</taxon>
        <taxon>Thermodesulfobacteriota</taxon>
        <taxon>Desulfuromonadia</taxon>
        <taxon>Desulfuromonadales</taxon>
        <taxon>Desulfuromonadaceae</taxon>
        <taxon>Desulfuromonas</taxon>
    </lineage>
</organism>